<dbReference type="EMBL" id="CP009920">
    <property type="protein sequence ID" value="AJI24704.1"/>
    <property type="molecule type" value="Genomic_DNA"/>
</dbReference>
<feature type="transmembrane region" description="Helical" evidence="12">
    <location>
        <begin position="129"/>
        <end position="153"/>
    </location>
</feature>
<evidence type="ECO:0000259" key="14">
    <source>
        <dbReference type="Pfam" id="PF02096"/>
    </source>
</evidence>
<feature type="transmembrane region" description="Helical" evidence="12">
    <location>
        <begin position="203"/>
        <end position="219"/>
    </location>
</feature>
<evidence type="ECO:0000256" key="3">
    <source>
        <dbReference type="ARBA" id="ARBA00022475"/>
    </source>
</evidence>
<gene>
    <name evidence="12 15" type="primary">yidC</name>
    <name evidence="15" type="ORF">BG04_930</name>
</gene>
<organism evidence="15 16">
    <name type="scientific">Priestia megaterium (strain ATCC 14581 / DSM 32 / CCUG 1817 / JCM 2506 / NBRC 15308 / NCIMB 9376 / NCTC 10342 / NRRL B-14308 / VKM B-512 / Ford 19)</name>
    <name type="common">Bacillus megaterium</name>
    <dbReference type="NCBI Taxonomy" id="1348623"/>
    <lineage>
        <taxon>Bacteria</taxon>
        <taxon>Bacillati</taxon>
        <taxon>Bacillota</taxon>
        <taxon>Bacilli</taxon>
        <taxon>Bacillales</taxon>
        <taxon>Bacillaceae</taxon>
        <taxon>Priestia</taxon>
    </lineage>
</organism>
<dbReference type="InterPro" id="IPR047196">
    <property type="entry name" value="YidC_ALB_C"/>
</dbReference>
<keyword evidence="4 12" id="KW-0812">Transmembrane</keyword>
<evidence type="ECO:0000256" key="9">
    <source>
        <dbReference type="ARBA" id="ARBA00023139"/>
    </source>
</evidence>
<feature type="signal peptide" evidence="13">
    <location>
        <begin position="1"/>
        <end position="21"/>
    </location>
</feature>
<keyword evidence="10 12" id="KW-0143">Chaperone</keyword>
<dbReference type="GO" id="GO:0015031">
    <property type="term" value="P:protein transport"/>
    <property type="evidence" value="ECO:0007669"/>
    <property type="project" value="UniProtKB-KW"/>
</dbReference>
<feature type="transmembrane region" description="Helical" evidence="12">
    <location>
        <begin position="56"/>
        <end position="81"/>
    </location>
</feature>
<evidence type="ECO:0000256" key="13">
    <source>
        <dbReference type="SAM" id="SignalP"/>
    </source>
</evidence>
<evidence type="ECO:0000256" key="7">
    <source>
        <dbReference type="ARBA" id="ARBA00022989"/>
    </source>
</evidence>
<dbReference type="PANTHER" id="PTHR12428">
    <property type="entry name" value="OXA1"/>
    <property type="match status" value="1"/>
</dbReference>
<keyword evidence="8 12" id="KW-0472">Membrane</keyword>
<evidence type="ECO:0000256" key="12">
    <source>
        <dbReference type="HAMAP-Rule" id="MF_01811"/>
    </source>
</evidence>
<evidence type="ECO:0000313" key="16">
    <source>
        <dbReference type="Proteomes" id="UP000031829"/>
    </source>
</evidence>
<dbReference type="RefSeq" id="WP_013058701.1">
    <property type="nucleotide sequence ID" value="NZ_BCVB01000001.1"/>
</dbReference>
<evidence type="ECO:0000256" key="2">
    <source>
        <dbReference type="ARBA" id="ARBA00022448"/>
    </source>
</evidence>
<dbReference type="NCBIfam" id="TIGR03592">
    <property type="entry name" value="yidC_oxa1_cterm"/>
    <property type="match status" value="1"/>
</dbReference>
<evidence type="ECO:0000256" key="5">
    <source>
        <dbReference type="ARBA" id="ARBA00022729"/>
    </source>
</evidence>
<dbReference type="Proteomes" id="UP000031829">
    <property type="component" value="Chromosome"/>
</dbReference>
<evidence type="ECO:0000256" key="11">
    <source>
        <dbReference type="ARBA" id="ARBA00023288"/>
    </source>
</evidence>
<dbReference type="GO" id="GO:0032977">
    <property type="term" value="F:membrane insertase activity"/>
    <property type="evidence" value="ECO:0007669"/>
    <property type="project" value="InterPro"/>
</dbReference>
<reference evidence="15 16" key="1">
    <citation type="journal article" date="2015" name="Genome Announc.">
        <title>Complete genome sequences for 35 biothreat assay-relevant bacillus species.</title>
        <authorList>
            <person name="Johnson S.L."/>
            <person name="Daligault H.E."/>
            <person name="Davenport K.W."/>
            <person name="Jaissle J."/>
            <person name="Frey K.G."/>
            <person name="Ladner J.T."/>
            <person name="Broomall S.M."/>
            <person name="Bishop-Lilly K.A."/>
            <person name="Bruce D.C."/>
            <person name="Gibbons H.S."/>
            <person name="Coyne S.R."/>
            <person name="Lo C.C."/>
            <person name="Meincke L."/>
            <person name="Munk A.C."/>
            <person name="Koroleva G.I."/>
            <person name="Rosenzweig C.N."/>
            <person name="Palacios G.F."/>
            <person name="Redden C.L."/>
            <person name="Minogue T.D."/>
            <person name="Chain P.S."/>
        </authorList>
    </citation>
    <scope>NUCLEOTIDE SEQUENCE [LARGE SCALE GENOMIC DNA]</scope>
    <source>
        <strain evidence="16">ATCC 14581 / DSM 32 / JCM 2506 / NBRC 15308 / NCIMB 9376 / NCTC 10342 / NRRL B-14308 / VKM B-512</strain>
    </source>
</reference>
<keyword evidence="7 12" id="KW-1133">Transmembrane helix</keyword>
<proteinExistence type="inferred from homology"/>
<comment type="subcellular location">
    <subcellularLocation>
        <location evidence="1 12">Cell membrane</location>
        <topology evidence="1 12">Multi-pass membrane protein</topology>
    </subcellularLocation>
</comment>
<keyword evidence="11 12" id="KW-0449">Lipoprotein</keyword>
<dbReference type="InterPro" id="IPR028055">
    <property type="entry name" value="YidC/Oxa/ALB_C"/>
</dbReference>
<name>A0A0B6AXS9_PRIM2</name>
<keyword evidence="9" id="KW-0564">Palmitate</keyword>
<dbReference type="InterPro" id="IPR023060">
    <property type="entry name" value="YidC/YidC1/YidC2_Firmicutes"/>
</dbReference>
<feature type="transmembrane region" description="Helical" evidence="12">
    <location>
        <begin position="173"/>
        <end position="191"/>
    </location>
</feature>
<keyword evidence="5 12" id="KW-0732">Signal</keyword>
<dbReference type="PANTHER" id="PTHR12428:SF65">
    <property type="entry name" value="CYTOCHROME C OXIDASE ASSEMBLY PROTEIN COX18, MITOCHONDRIAL"/>
    <property type="match status" value="1"/>
</dbReference>
<protein>
    <recommendedName>
        <fullName evidence="12">Membrane protein insertase YidC</fullName>
    </recommendedName>
    <alternativeName>
        <fullName evidence="12">Foldase YidC</fullName>
    </alternativeName>
    <alternativeName>
        <fullName evidence="12">Membrane integrase YidC</fullName>
    </alternativeName>
    <alternativeName>
        <fullName evidence="12">Membrane protein YidC</fullName>
    </alternativeName>
</protein>
<evidence type="ECO:0000256" key="6">
    <source>
        <dbReference type="ARBA" id="ARBA00022927"/>
    </source>
</evidence>
<feature type="domain" description="Membrane insertase YidC/Oxa/ALB C-terminal" evidence="14">
    <location>
        <begin position="61"/>
        <end position="243"/>
    </location>
</feature>
<evidence type="ECO:0000256" key="10">
    <source>
        <dbReference type="ARBA" id="ARBA00023186"/>
    </source>
</evidence>
<keyword evidence="3 12" id="KW-1003">Cell membrane</keyword>
<dbReference type="CDD" id="cd20070">
    <property type="entry name" value="5TM_YidC_Alb3"/>
    <property type="match status" value="1"/>
</dbReference>
<evidence type="ECO:0000256" key="1">
    <source>
        <dbReference type="ARBA" id="ARBA00004651"/>
    </source>
</evidence>
<comment type="function">
    <text evidence="12">Required for the insertion and/or proper folding and/or complex formation of integral membrane proteins into the membrane. Involved in integration of membrane proteins that insert both dependently and independently of the Sec translocase complex, as well as at least some lipoproteins.</text>
</comment>
<dbReference type="GO" id="GO:0005886">
    <property type="term" value="C:plasma membrane"/>
    <property type="evidence" value="ECO:0007669"/>
    <property type="project" value="UniProtKB-SubCell"/>
</dbReference>
<comment type="similarity">
    <text evidence="12">Belongs to the OXA1/ALB3/YidC family. Type 2 subfamily.</text>
</comment>
<dbReference type="PRINTS" id="PR00701">
    <property type="entry name" value="60KDINNERMP"/>
</dbReference>
<keyword evidence="6 12" id="KW-0653">Protein transport</keyword>
<dbReference type="PROSITE" id="PS51257">
    <property type="entry name" value="PROKAR_LIPOPROTEIN"/>
    <property type="match status" value="1"/>
</dbReference>
<dbReference type="InterPro" id="IPR001708">
    <property type="entry name" value="YidC/ALB3/OXA1/COX18"/>
</dbReference>
<dbReference type="Pfam" id="PF02096">
    <property type="entry name" value="60KD_IMP"/>
    <property type="match status" value="1"/>
</dbReference>
<dbReference type="GeneID" id="93644411"/>
<dbReference type="KEGG" id="bmeg:BG04_930"/>
<sequence length="272" mass="30277">MKRNKKLLLLGLMGALLLALAGCSSTKTPVTATSGGFWDHYFVYPLSMALTKIAEWAGGSYGLSIIIATVIIRLVLLPLILKQQKSTMAMQALRPEMEKIQKKYAGKKDPETQQKQQKEMMQLYQTHKINPVGGCLPIFIQMPIIIAFYNAIARTHEIAQHSFLWVSLGKPDPYFILPVVAAITTFLQIRVSMTDEIQPPMKMMMNIMPIFILVAGISLPSALALYWVIGNLFGIGQGYYLKKRMSLLKEKDAANNTAQAKTKPSPKSKSKS</sequence>
<accession>A0A0B6AXS9</accession>
<evidence type="ECO:0000256" key="4">
    <source>
        <dbReference type="ARBA" id="ARBA00022692"/>
    </source>
</evidence>
<feature type="chain" id="PRO_5038413447" description="Membrane protein insertase YidC" evidence="13">
    <location>
        <begin position="22"/>
        <end position="272"/>
    </location>
</feature>
<evidence type="ECO:0000313" key="15">
    <source>
        <dbReference type="EMBL" id="AJI24704.1"/>
    </source>
</evidence>
<dbReference type="HOGENOM" id="CLU_036138_5_0_9"/>
<dbReference type="AlphaFoldDB" id="A0A0B6AXS9"/>
<dbReference type="GO" id="GO:0051205">
    <property type="term" value="P:protein insertion into membrane"/>
    <property type="evidence" value="ECO:0007669"/>
    <property type="project" value="TreeGrafter"/>
</dbReference>
<evidence type="ECO:0000256" key="8">
    <source>
        <dbReference type="ARBA" id="ARBA00023136"/>
    </source>
</evidence>
<keyword evidence="2 12" id="KW-0813">Transport</keyword>
<dbReference type="HAMAP" id="MF_01811">
    <property type="entry name" value="YidC_type2"/>
    <property type="match status" value="1"/>
</dbReference>